<feature type="binding site" evidence="6">
    <location>
        <position position="63"/>
    </location>
    <ligand>
        <name>Ni(2+)</name>
        <dbReference type="ChEBI" id="CHEBI:49786"/>
    </ligand>
</feature>
<evidence type="ECO:0000313" key="7">
    <source>
        <dbReference type="EMBL" id="NVZ07917.1"/>
    </source>
</evidence>
<feature type="binding site" evidence="6">
    <location>
        <position position="66"/>
    </location>
    <ligand>
        <name>Fe cation</name>
        <dbReference type="ChEBI" id="CHEBI:24875"/>
    </ligand>
</feature>
<dbReference type="SUPFAM" id="SSF56762">
    <property type="entry name" value="HydB/Nqo4-like"/>
    <property type="match status" value="1"/>
</dbReference>
<keyword evidence="6" id="KW-0460">Magnesium</keyword>
<sequence>MTTLKVDVHHVTRVEGHGNIVVDVQNGVLKQCDLQIVETPRFFEAMLRGRPYLDASHLTSRICGICAVGHATASLRATEQALGVTPSPQTTLLRKLNFHGEILDSHILHIYMLVAPDYLGVGSVIPLAQSAPDVVLRALRMKQLAGDLCAAICGRHTHPISMTVGGFTHFPSLETLRELRARLVASRADCDATIELLAGLEFPRFERDTEYVALHKGEEYCFIDGVIDSSDGGRWDLEDYRLVTNETIVPHSSAKHTRHQRDSYMVGALARFNINHDKLHPRARAAAEALGLAPKVINPYLIAAAQAVEVVHCTEDAIQLIDQLLEMGIRHEEPAAPTRLTGEGVGAAEVPRGTLFHHYQIEDGAIVGANCIIPTGQNLANIELDMRALVPTILDRSQEDITLALEMLVRAYDPCISCSTHMLNVRFV</sequence>
<dbReference type="InterPro" id="IPR001501">
    <property type="entry name" value="Ni-dep_hyd_lsu"/>
</dbReference>
<organism evidence="7 8">
    <name type="scientific">Allochromatium humboldtianum</name>
    <dbReference type="NCBI Taxonomy" id="504901"/>
    <lineage>
        <taxon>Bacteria</taxon>
        <taxon>Pseudomonadati</taxon>
        <taxon>Pseudomonadota</taxon>
        <taxon>Gammaproteobacteria</taxon>
        <taxon>Chromatiales</taxon>
        <taxon>Chromatiaceae</taxon>
        <taxon>Allochromatium</taxon>
    </lineage>
</organism>
<evidence type="ECO:0000256" key="2">
    <source>
        <dbReference type="ARBA" id="ARBA00009292"/>
    </source>
</evidence>
<reference evidence="7 8" key="1">
    <citation type="submission" date="2020-06" db="EMBL/GenBank/DDBJ databases">
        <title>Whole-genome sequence of Allochromatium humboldtianum DSM 21881, type strain.</title>
        <authorList>
            <person name="Kyndt J.A."/>
            <person name="Meyer T.E."/>
        </authorList>
    </citation>
    <scope>NUCLEOTIDE SEQUENCE [LARGE SCALE GENOMIC DNA]</scope>
    <source>
        <strain evidence="7 8">DSM 21881</strain>
    </source>
</reference>
<evidence type="ECO:0000256" key="4">
    <source>
        <dbReference type="ARBA" id="ARBA00022723"/>
    </source>
</evidence>
<comment type="caution">
    <text evidence="7">The sequence shown here is derived from an EMBL/GenBank/DDBJ whole genome shotgun (WGS) entry which is preliminary data.</text>
</comment>
<dbReference type="AlphaFoldDB" id="A0A850R9P3"/>
<evidence type="ECO:0000256" key="1">
    <source>
        <dbReference type="ARBA" id="ARBA00001967"/>
    </source>
</evidence>
<comment type="cofactor">
    <cofactor evidence="6">
        <name>Fe cation</name>
        <dbReference type="ChEBI" id="CHEBI:24875"/>
    </cofactor>
</comment>
<keyword evidence="3 6" id="KW-0533">Nickel</keyword>
<name>A0A850R9P3_9GAMM</name>
<dbReference type="GO" id="GO:0016151">
    <property type="term" value="F:nickel cation binding"/>
    <property type="evidence" value="ECO:0007669"/>
    <property type="project" value="InterPro"/>
</dbReference>
<proteinExistence type="inferred from homology"/>
<dbReference type="InterPro" id="IPR029014">
    <property type="entry name" value="NiFe-Hase_large"/>
</dbReference>
<feature type="binding site" evidence="6">
    <location>
        <position position="421"/>
    </location>
    <ligand>
        <name>Mg(2+)</name>
        <dbReference type="ChEBI" id="CHEBI:18420"/>
    </ligand>
</feature>
<feature type="binding site" evidence="6">
    <location>
        <position position="418"/>
    </location>
    <ligand>
        <name>Fe cation</name>
        <dbReference type="ChEBI" id="CHEBI:24875"/>
    </ligand>
</feature>
<keyword evidence="4 6" id="KW-0479">Metal-binding</keyword>
<feature type="binding site" evidence="6">
    <location>
        <position position="66"/>
    </location>
    <ligand>
        <name>Ni(2+)</name>
        <dbReference type="ChEBI" id="CHEBI:49786"/>
    </ligand>
</feature>
<feature type="binding site" evidence="6">
    <location>
        <position position="44"/>
    </location>
    <ligand>
        <name>Mg(2+)</name>
        <dbReference type="ChEBI" id="CHEBI:18420"/>
    </ligand>
</feature>
<dbReference type="RefSeq" id="WP_176974713.1">
    <property type="nucleotide sequence ID" value="NZ_JABZEO010000001.1"/>
</dbReference>
<dbReference type="Proteomes" id="UP000592294">
    <property type="component" value="Unassembled WGS sequence"/>
</dbReference>
<keyword evidence="5" id="KW-0560">Oxidoreductase</keyword>
<dbReference type="Gene3D" id="1.10.645.10">
    <property type="entry name" value="Cytochrome-c3 Hydrogenase, chain B"/>
    <property type="match status" value="1"/>
</dbReference>
<dbReference type="EMBL" id="JABZEO010000001">
    <property type="protein sequence ID" value="NVZ07917.1"/>
    <property type="molecule type" value="Genomic_DNA"/>
</dbReference>
<keyword evidence="8" id="KW-1185">Reference proteome</keyword>
<evidence type="ECO:0000256" key="6">
    <source>
        <dbReference type="PIRSR" id="PIRSR601501-1"/>
    </source>
</evidence>
<keyword evidence="6" id="KW-0408">Iron</keyword>
<dbReference type="PANTHER" id="PTHR43600:SF2">
    <property type="entry name" value="F420-NON-REDUCING HYDROGENASE VHU SUBUNIT A"/>
    <property type="match status" value="1"/>
</dbReference>
<evidence type="ECO:0000256" key="5">
    <source>
        <dbReference type="ARBA" id="ARBA00023002"/>
    </source>
</evidence>
<gene>
    <name evidence="7" type="ORF">HW932_01405</name>
</gene>
<comment type="similarity">
    <text evidence="2">Belongs to the [NiFe]/[NiFeSe] hydrogenase large subunit family.</text>
</comment>
<dbReference type="PROSITE" id="PS00508">
    <property type="entry name" value="NI_HGENASE_L_2"/>
    <property type="match status" value="1"/>
</dbReference>
<dbReference type="GO" id="GO:0008901">
    <property type="term" value="F:ferredoxin hydrogenase activity"/>
    <property type="evidence" value="ECO:0007669"/>
    <property type="project" value="InterPro"/>
</dbReference>
<evidence type="ECO:0000256" key="3">
    <source>
        <dbReference type="ARBA" id="ARBA00022596"/>
    </source>
</evidence>
<dbReference type="PANTHER" id="PTHR43600">
    <property type="entry name" value="COENZYME F420 HYDROGENASE, SUBUNIT ALPHA"/>
    <property type="match status" value="1"/>
</dbReference>
<protein>
    <submittedName>
        <fullName evidence="7">Ni/Fe hydrogenase subunit alpha</fullName>
    </submittedName>
</protein>
<evidence type="ECO:0000313" key="8">
    <source>
        <dbReference type="Proteomes" id="UP000592294"/>
    </source>
</evidence>
<accession>A0A850R9P3</accession>
<dbReference type="InterPro" id="IPR018194">
    <property type="entry name" value="Ni-dep_hyd_lsu_Ni_BS"/>
</dbReference>
<feature type="binding site" evidence="6">
    <location>
        <position position="415"/>
    </location>
    <ligand>
        <name>Ni(2+)</name>
        <dbReference type="ChEBI" id="CHEBI:49786"/>
    </ligand>
</feature>
<dbReference type="Pfam" id="PF00374">
    <property type="entry name" value="NiFeSe_Hases"/>
    <property type="match status" value="2"/>
</dbReference>
<comment type="cofactor">
    <cofactor evidence="1 6">
        <name>Ni(2+)</name>
        <dbReference type="ChEBI" id="CHEBI:49786"/>
    </cofactor>
</comment>